<keyword evidence="10" id="KW-1185">Reference proteome</keyword>
<evidence type="ECO:0000256" key="5">
    <source>
        <dbReference type="ARBA" id="ARBA00022884"/>
    </source>
</evidence>
<sequence>MSGSLVLKNLIQDCRKLKKSFGFQYICNEEILTKALNKLNLPAKYPKPNSTKILEIYPGPAIQSLITYNILKPKQYILLEKHTYFHNLITKHILLNNEYTTSIKPTFTGLESIAKIYTSKDTKNYPNLQLTDLNPYNWESYSHITNFNVKTSKTEDPEHAIFLPSTQSFDKVHEEFLILGNLTGNVTATATGEALYMQLLSCITRQNWLQRFGRVRMVFWVSEATARKLVTFPGDKARSKASLLSETFTETKVVALSNSAQINPDVNKPCSASMFNKRVIDRDDPYFYDAKNMDLIEPINGAVLKKCGLPVLIEISPKYNTGEIWDTWDYVTKHLLVLKTRPLGESLNSLGPGAFEYFNRVIQDKSLLEKPSNTLTKEDFIYLTDIFYNWPFKPDIMMDFVDVLQDD</sequence>
<evidence type="ECO:0000313" key="10">
    <source>
        <dbReference type="Proteomes" id="UP000262825"/>
    </source>
</evidence>
<dbReference type="PROSITE" id="PS51689">
    <property type="entry name" value="SAM_RNA_A_N6_MT"/>
    <property type="match status" value="1"/>
</dbReference>
<dbReference type="InterPro" id="IPR029063">
    <property type="entry name" value="SAM-dependent_MTases_sf"/>
</dbReference>
<dbReference type="Pfam" id="PF00398">
    <property type="entry name" value="RrnaAD"/>
    <property type="match status" value="1"/>
</dbReference>
<dbReference type="PANTHER" id="PTHR11727">
    <property type="entry name" value="DIMETHYLADENOSINE TRANSFERASE"/>
    <property type="match status" value="1"/>
</dbReference>
<protein>
    <recommendedName>
        <fullName evidence="8">rRNA adenine N(6)-methyltransferase</fullName>
        <ecNumber evidence="8">2.1.1.-</ecNumber>
    </recommendedName>
</protein>
<evidence type="ECO:0000256" key="8">
    <source>
        <dbReference type="RuleBase" id="RU362106"/>
    </source>
</evidence>
<dbReference type="Gene3D" id="1.10.8.100">
    <property type="entry name" value="Ribosomal RNA adenine dimethylase-like, domain 2"/>
    <property type="match status" value="1"/>
</dbReference>
<keyword evidence="8" id="KW-0698">rRNA processing</keyword>
<evidence type="ECO:0000256" key="4">
    <source>
        <dbReference type="ARBA" id="ARBA00022691"/>
    </source>
</evidence>
<organism evidence="9 10">
    <name type="scientific">Saccharomycodes ludwigii</name>
    <dbReference type="NCBI Taxonomy" id="36035"/>
    <lineage>
        <taxon>Eukaryota</taxon>
        <taxon>Fungi</taxon>
        <taxon>Dikarya</taxon>
        <taxon>Ascomycota</taxon>
        <taxon>Saccharomycotina</taxon>
        <taxon>Saccharomycetes</taxon>
        <taxon>Saccharomycodales</taxon>
        <taxon>Saccharomycodaceae</taxon>
        <taxon>Saccharomycodes</taxon>
    </lineage>
</organism>
<accession>A0A376B8P2</accession>
<dbReference type="GO" id="GO:0034246">
    <property type="term" value="F:mitochondrial transcription factor activity"/>
    <property type="evidence" value="ECO:0007669"/>
    <property type="project" value="TreeGrafter"/>
</dbReference>
<feature type="binding site" evidence="7">
    <location>
        <position position="26"/>
    </location>
    <ligand>
        <name>S-adenosyl-L-methionine</name>
        <dbReference type="ChEBI" id="CHEBI:59789"/>
    </ligand>
</feature>
<dbReference type="PANTHER" id="PTHR11727:SF17">
    <property type="entry name" value="DIMETHYLADENOSINE TRANSFERASE 1, MITOCHONDRIAL"/>
    <property type="match status" value="1"/>
</dbReference>
<keyword evidence="2 7" id="KW-0489">Methyltransferase</keyword>
<comment type="similarity">
    <text evidence="7 8">Belongs to the class I-like SAM-binding methyltransferase superfamily. rRNA adenine N(6)-methyltransferase family.</text>
</comment>
<feature type="binding site" evidence="7">
    <location>
        <position position="80"/>
    </location>
    <ligand>
        <name>S-adenosyl-L-methionine</name>
        <dbReference type="ChEBI" id="CHEBI:59789"/>
    </ligand>
</feature>
<evidence type="ECO:0000256" key="3">
    <source>
        <dbReference type="ARBA" id="ARBA00022679"/>
    </source>
</evidence>
<dbReference type="GO" id="GO:0000179">
    <property type="term" value="F:rRNA (adenine-N6,N6-)-dimethyltransferase activity"/>
    <property type="evidence" value="ECO:0007669"/>
    <property type="project" value="UniProtKB-UniRule"/>
</dbReference>
<dbReference type="OrthoDB" id="16079at2759"/>
<proteinExistence type="inferred from homology"/>
<dbReference type="InterPro" id="IPR001737">
    <property type="entry name" value="KsgA/Erm"/>
</dbReference>
<evidence type="ECO:0000313" key="9">
    <source>
        <dbReference type="EMBL" id="SSD60981.1"/>
    </source>
</evidence>
<evidence type="ECO:0000256" key="7">
    <source>
        <dbReference type="PROSITE-ProRule" id="PRU01026"/>
    </source>
</evidence>
<evidence type="ECO:0000256" key="6">
    <source>
        <dbReference type="ARBA" id="ARBA00024915"/>
    </source>
</evidence>
<comment type="subcellular location">
    <subcellularLocation>
        <location evidence="1">Mitochondrion</location>
    </subcellularLocation>
</comment>
<reference evidence="10" key="1">
    <citation type="submission" date="2018-06" db="EMBL/GenBank/DDBJ databases">
        <authorList>
            <person name="Guldener U."/>
        </authorList>
    </citation>
    <scope>NUCLEOTIDE SEQUENCE [LARGE SCALE GENOMIC DNA]</scope>
    <source>
        <strain evidence="10">UTAD17</strain>
    </source>
</reference>
<evidence type="ECO:0000256" key="1">
    <source>
        <dbReference type="ARBA" id="ARBA00004173"/>
    </source>
</evidence>
<dbReference type="GO" id="GO:0005759">
    <property type="term" value="C:mitochondrial matrix"/>
    <property type="evidence" value="ECO:0007669"/>
    <property type="project" value="TreeGrafter"/>
</dbReference>
<gene>
    <name evidence="9" type="ORF">SCODWIG_02742</name>
</gene>
<dbReference type="EC" id="2.1.1.-" evidence="8"/>
<dbReference type="InterPro" id="IPR023165">
    <property type="entry name" value="rRNA_Ade_diMease-like_C"/>
</dbReference>
<name>A0A376B8P2_9ASCO</name>
<dbReference type="AlphaFoldDB" id="A0A376B8P2"/>
<dbReference type="VEuPathDB" id="FungiDB:SCODWIG_02742"/>
<keyword evidence="4 7" id="KW-0949">S-adenosyl-L-methionine</keyword>
<comment type="caution">
    <text evidence="7">Lacks conserved residue(s) required for the propagation of feature annotation.</text>
</comment>
<dbReference type="GO" id="GO:0003723">
    <property type="term" value="F:RNA binding"/>
    <property type="evidence" value="ECO:0007669"/>
    <property type="project" value="UniProtKB-UniRule"/>
</dbReference>
<dbReference type="GO" id="GO:0006391">
    <property type="term" value="P:transcription initiation at mitochondrial promoter"/>
    <property type="evidence" value="ECO:0007669"/>
    <property type="project" value="TreeGrafter"/>
</dbReference>
<dbReference type="Proteomes" id="UP000262825">
    <property type="component" value="Unassembled WGS sequence"/>
</dbReference>
<dbReference type="Gene3D" id="3.40.50.150">
    <property type="entry name" value="Vaccinia Virus protein VP39"/>
    <property type="match status" value="1"/>
</dbReference>
<dbReference type="GO" id="GO:0034245">
    <property type="term" value="C:mitochondrial DNA-directed RNA polymerase complex"/>
    <property type="evidence" value="ECO:0007669"/>
    <property type="project" value="TreeGrafter"/>
</dbReference>
<dbReference type="EMBL" id="UFAJ01000523">
    <property type="protein sequence ID" value="SSD60981.1"/>
    <property type="molecule type" value="Genomic_DNA"/>
</dbReference>
<keyword evidence="3 7" id="KW-0808">Transferase</keyword>
<evidence type="ECO:0000256" key="2">
    <source>
        <dbReference type="ARBA" id="ARBA00022603"/>
    </source>
</evidence>
<dbReference type="SUPFAM" id="SSF53335">
    <property type="entry name" value="S-adenosyl-L-methionine-dependent methyltransferases"/>
    <property type="match status" value="1"/>
</dbReference>
<feature type="binding site" evidence="7">
    <location>
        <position position="181"/>
    </location>
    <ligand>
        <name>S-adenosyl-L-methionine</name>
        <dbReference type="ChEBI" id="CHEBI:59789"/>
    </ligand>
</feature>
<keyword evidence="5 7" id="KW-0694">RNA-binding</keyword>
<comment type="function">
    <text evidence="6">Mitochondrial transcription factor that confers selective promoter recognition on the core subunit of the yeast mitochondrial RNA polymerase. Interacts with DNA in a non-specific manner.</text>
</comment>